<protein>
    <submittedName>
        <fullName evidence="2">Uncharacterized protein</fullName>
    </submittedName>
</protein>
<proteinExistence type="predicted"/>
<reference evidence="2 3" key="1">
    <citation type="submission" date="2024-01" db="EMBL/GenBank/DDBJ databases">
        <title>Genome assemblies of Stephania.</title>
        <authorList>
            <person name="Yang L."/>
        </authorList>
    </citation>
    <scope>NUCLEOTIDE SEQUENCE [LARGE SCALE GENOMIC DNA]</scope>
    <source>
        <strain evidence="2">JXDWG</strain>
        <tissue evidence="2">Leaf</tissue>
    </source>
</reference>
<evidence type="ECO:0000256" key="1">
    <source>
        <dbReference type="SAM" id="MobiDB-lite"/>
    </source>
</evidence>
<dbReference type="Proteomes" id="UP001419268">
    <property type="component" value="Unassembled WGS sequence"/>
</dbReference>
<sequence length="68" mass="7745">MQRRWRPPQPRVDSTMCEIEDDEFDTISIDNVELEGDGNARNNKKKSKRKRTSAGVASLRIGRSSGPR</sequence>
<name>A0AAP0F635_9MAGN</name>
<dbReference type="EMBL" id="JBBNAG010000009">
    <property type="protein sequence ID" value="KAK9105559.1"/>
    <property type="molecule type" value="Genomic_DNA"/>
</dbReference>
<feature type="region of interest" description="Disordered" evidence="1">
    <location>
        <begin position="35"/>
        <end position="68"/>
    </location>
</feature>
<evidence type="ECO:0000313" key="2">
    <source>
        <dbReference type="EMBL" id="KAK9105559.1"/>
    </source>
</evidence>
<comment type="caution">
    <text evidence="2">The sequence shown here is derived from an EMBL/GenBank/DDBJ whole genome shotgun (WGS) entry which is preliminary data.</text>
</comment>
<feature type="compositionally biased region" description="Basic residues" evidence="1">
    <location>
        <begin position="42"/>
        <end position="52"/>
    </location>
</feature>
<accession>A0AAP0F635</accession>
<dbReference type="AlphaFoldDB" id="A0AAP0F635"/>
<organism evidence="2 3">
    <name type="scientific">Stephania cephalantha</name>
    <dbReference type="NCBI Taxonomy" id="152367"/>
    <lineage>
        <taxon>Eukaryota</taxon>
        <taxon>Viridiplantae</taxon>
        <taxon>Streptophyta</taxon>
        <taxon>Embryophyta</taxon>
        <taxon>Tracheophyta</taxon>
        <taxon>Spermatophyta</taxon>
        <taxon>Magnoliopsida</taxon>
        <taxon>Ranunculales</taxon>
        <taxon>Menispermaceae</taxon>
        <taxon>Menispermoideae</taxon>
        <taxon>Cissampelideae</taxon>
        <taxon>Stephania</taxon>
    </lineage>
</organism>
<gene>
    <name evidence="2" type="ORF">Scep_022403</name>
</gene>
<keyword evidence="3" id="KW-1185">Reference proteome</keyword>
<evidence type="ECO:0000313" key="3">
    <source>
        <dbReference type="Proteomes" id="UP001419268"/>
    </source>
</evidence>